<dbReference type="EMBL" id="JABSTQ010003857">
    <property type="protein sequence ID" value="KAG0443083.1"/>
    <property type="molecule type" value="Genomic_DNA"/>
</dbReference>
<gene>
    <name evidence="1" type="ORF">HPB47_015306</name>
</gene>
<evidence type="ECO:0000313" key="1">
    <source>
        <dbReference type="EMBL" id="KAG0443083.1"/>
    </source>
</evidence>
<comment type="caution">
    <text evidence="1">The sequence shown here is derived from an EMBL/GenBank/DDBJ whole genome shotgun (WGS) entry which is preliminary data.</text>
</comment>
<evidence type="ECO:0000313" key="2">
    <source>
        <dbReference type="Proteomes" id="UP000805193"/>
    </source>
</evidence>
<reference evidence="1 2" key="1">
    <citation type="journal article" date="2020" name="Cell">
        <title>Large-Scale Comparative Analyses of Tick Genomes Elucidate Their Genetic Diversity and Vector Capacities.</title>
        <authorList>
            <consortium name="Tick Genome and Microbiome Consortium (TIGMIC)"/>
            <person name="Jia N."/>
            <person name="Wang J."/>
            <person name="Shi W."/>
            <person name="Du L."/>
            <person name="Sun Y."/>
            <person name="Zhan W."/>
            <person name="Jiang J.F."/>
            <person name="Wang Q."/>
            <person name="Zhang B."/>
            <person name="Ji P."/>
            <person name="Bell-Sakyi L."/>
            <person name="Cui X.M."/>
            <person name="Yuan T.T."/>
            <person name="Jiang B.G."/>
            <person name="Yang W.F."/>
            <person name="Lam T.T."/>
            <person name="Chang Q.C."/>
            <person name="Ding S.J."/>
            <person name="Wang X.J."/>
            <person name="Zhu J.G."/>
            <person name="Ruan X.D."/>
            <person name="Zhao L."/>
            <person name="Wei J.T."/>
            <person name="Ye R.Z."/>
            <person name="Que T.C."/>
            <person name="Du C.H."/>
            <person name="Zhou Y.H."/>
            <person name="Cheng J.X."/>
            <person name="Dai P.F."/>
            <person name="Guo W.B."/>
            <person name="Han X.H."/>
            <person name="Huang E.J."/>
            <person name="Li L.F."/>
            <person name="Wei W."/>
            <person name="Gao Y.C."/>
            <person name="Liu J.Z."/>
            <person name="Shao H.Z."/>
            <person name="Wang X."/>
            <person name="Wang C.C."/>
            <person name="Yang T.C."/>
            <person name="Huo Q.B."/>
            <person name="Li W."/>
            <person name="Chen H.Y."/>
            <person name="Chen S.E."/>
            <person name="Zhou L.G."/>
            <person name="Ni X.B."/>
            <person name="Tian J.H."/>
            <person name="Sheng Y."/>
            <person name="Liu T."/>
            <person name="Pan Y.S."/>
            <person name="Xia L.Y."/>
            <person name="Li J."/>
            <person name="Zhao F."/>
            <person name="Cao W.C."/>
        </authorList>
    </citation>
    <scope>NUCLEOTIDE SEQUENCE [LARGE SCALE GENOMIC DNA]</scope>
    <source>
        <strain evidence="1">Iper-2018</strain>
    </source>
</reference>
<sequence length="270" mass="30226">MVTALRSRADALASRLRVRYRKADFSFIYSFNLAFCVSVHEGSRNVCFICLGSCFLVMTVFIALAGLIVYFVGSAGPECRDPAVLTSCDSQTEQWPYYSDQSRGVCVARWLLDPGCLAGDNRFESEQKCEQECLQKVPRDKGCSAKVEAKICQETDFLTRDYAYAFEQGNCTKQTGPLCLYGANRYPDQSECLKRCQSKGGDPSCRVPRQEGPCRRSQKVHQAYFDEARDACVPWTTPCLAGVNKHASLEDCVRTCFSKFFENLKETAVG</sequence>
<accession>A0AC60QWC5</accession>
<dbReference type="Proteomes" id="UP000805193">
    <property type="component" value="Unassembled WGS sequence"/>
</dbReference>
<name>A0AC60QWC5_IXOPE</name>
<proteinExistence type="predicted"/>
<protein>
    <submittedName>
        <fullName evidence="1">Uncharacterized protein</fullName>
    </submittedName>
</protein>
<keyword evidence="2" id="KW-1185">Reference proteome</keyword>
<organism evidence="1 2">
    <name type="scientific">Ixodes persulcatus</name>
    <name type="common">Taiga tick</name>
    <dbReference type="NCBI Taxonomy" id="34615"/>
    <lineage>
        <taxon>Eukaryota</taxon>
        <taxon>Metazoa</taxon>
        <taxon>Ecdysozoa</taxon>
        <taxon>Arthropoda</taxon>
        <taxon>Chelicerata</taxon>
        <taxon>Arachnida</taxon>
        <taxon>Acari</taxon>
        <taxon>Parasitiformes</taxon>
        <taxon>Ixodida</taxon>
        <taxon>Ixodoidea</taxon>
        <taxon>Ixodidae</taxon>
        <taxon>Ixodinae</taxon>
        <taxon>Ixodes</taxon>
    </lineage>
</organism>